<evidence type="ECO:0000313" key="4">
    <source>
        <dbReference type="EMBL" id="CAB4897286.1"/>
    </source>
</evidence>
<reference evidence="5" key="1">
    <citation type="submission" date="2020-05" db="EMBL/GenBank/DDBJ databases">
        <authorList>
            <person name="Chiriac C."/>
            <person name="Salcher M."/>
            <person name="Ghai R."/>
            <person name="Kavagutti S V."/>
        </authorList>
    </citation>
    <scope>NUCLEOTIDE SEQUENCE</scope>
</reference>
<evidence type="ECO:0000313" key="2">
    <source>
        <dbReference type="EMBL" id="CAB4796952.1"/>
    </source>
</evidence>
<dbReference type="EMBL" id="CAFBMF010000035">
    <property type="protein sequence ID" value="CAB4897286.1"/>
    <property type="molecule type" value="Genomic_DNA"/>
</dbReference>
<dbReference type="EMBL" id="CAFBLJ010000202">
    <property type="protein sequence ID" value="CAB4884464.1"/>
    <property type="molecule type" value="Genomic_DNA"/>
</dbReference>
<evidence type="ECO:0000313" key="5">
    <source>
        <dbReference type="EMBL" id="CAB5038289.1"/>
    </source>
</evidence>
<dbReference type="EMBL" id="CAFAAL010000021">
    <property type="protein sequence ID" value="CAB4796952.1"/>
    <property type="molecule type" value="Genomic_DNA"/>
</dbReference>
<dbReference type="EMBL" id="CAEZYH010000021">
    <property type="protein sequence ID" value="CAB4716460.1"/>
    <property type="molecule type" value="Genomic_DNA"/>
</dbReference>
<gene>
    <name evidence="1" type="ORF">UFOPK2658_00724</name>
    <name evidence="2" type="ORF">UFOPK3004_00424</name>
    <name evidence="3" type="ORF">UFOPK3304_01992</name>
    <name evidence="4" type="ORF">UFOPK3494_00749</name>
    <name evidence="5" type="ORF">UFOPK4134_01881</name>
</gene>
<dbReference type="AlphaFoldDB" id="A0A6J7SB01"/>
<dbReference type="EMBL" id="CAFBPS010000243">
    <property type="protein sequence ID" value="CAB5038289.1"/>
    <property type="molecule type" value="Genomic_DNA"/>
</dbReference>
<sequence length="544" mass="59221">MNFVDGQTVPNAVIAPVSADGRVCFYVYGKAHVVVDVAGYFTSGFSALSKPERFLDTRSSGVKVGEPTRSNGVLTGGATKAPAGPVALGLNLTGASALVQTSQVSVRSVMENRVPYTARLSNLYKITASGSVEPVATNRTINVDDIVVGPNNKLYSTLVTDSCSLSETDLTTNESICIEKDTTIWKSTEVFTFPRIQFDDFGNVFYIAALSNRSTNLKEGSAPGFVQTWQYVIRRFGNGVITDMMDVPNQVIRFWHVAVNGAIFFSGQLLGYDNNGEQIEVDHATKIVTSDRRLSVVSGAQARFFSTFGTKLLYFGLCGGVDNNYLEPRTECGIRKYDPAIGGVLDEYYLSGRNNNFNRSAAWEINADPICARYPQSNPFVTNDFSRSHCDSYGSLATETVQTSSGSYFAKLTSVFWNSNLSLVFQFFPTWKPVESLVIQSRSIAVIGDDLFLAGVNSEGSHIVTRLNTITNAESLVISGTSGIDVTELEADINENKVYFRGNRLSSGSDPLGQEVLGFVDLATNAVRIQNFVQGFVEEIEVIS</sequence>
<evidence type="ECO:0000313" key="1">
    <source>
        <dbReference type="EMBL" id="CAB4716460.1"/>
    </source>
</evidence>
<organism evidence="5">
    <name type="scientific">freshwater metagenome</name>
    <dbReference type="NCBI Taxonomy" id="449393"/>
    <lineage>
        <taxon>unclassified sequences</taxon>
        <taxon>metagenomes</taxon>
        <taxon>ecological metagenomes</taxon>
    </lineage>
</organism>
<proteinExistence type="predicted"/>
<accession>A0A6J7SB01</accession>
<protein>
    <submittedName>
        <fullName evidence="5">Unannotated protein</fullName>
    </submittedName>
</protein>
<evidence type="ECO:0000313" key="3">
    <source>
        <dbReference type="EMBL" id="CAB4884464.1"/>
    </source>
</evidence>
<name>A0A6J7SB01_9ZZZZ</name>